<gene>
    <name evidence="1" type="ORF">CDSM653_01854</name>
</gene>
<sequence>MQRGVKMSQDEIKKLREKLHESLKSPEKFSQFLKEIIKKQKEIVQIISLLEAYNEATYLNYVLFRKREVVKALEYMDDKNRGILEVVKNVVNDVYHYQVAEKKIRDNVEKAMREYKDYLEDAIEVLYGYYVEAKYVNEVFSDKLRDSFAAEAIDEESFYESVFNFVNEVEEEKEERIKEILSSLPFAMSRRRFYDYLQKALEREYSTYESFLASVINIEENFYGKLVEGYGDIFPSIASKIESLQSLDLKLLSKEEIEMYLEESSELVKAIHSLREIIFSVRRVINRLLIVFLGEEDIQSLIKKEPFIKQYIEFYKRLMRNEIKSSKEIEKSVKKCDSIISSWYFELYRYNLLLGEIESSDHNLIEIVDESIIGEVEILAEYENLLNDATEIVIESDKFGEDPVDEMIIKNEIKNVIYLIEELSKKMTNEYRKARLKRLMGIIPVPVDFDKELLHYVRNALELDNSYSRKLSYMHTIKKKMDLYRELRKQKNFYESLIKNSKDVI</sequence>
<dbReference type="Proteomes" id="UP000010146">
    <property type="component" value="Unassembled WGS sequence"/>
</dbReference>
<reference evidence="2" key="3">
    <citation type="submission" date="2015-02" db="EMBL/GenBank/DDBJ databases">
        <title>Genome analysis of three genomes within the thermophilic hydrogenogenic bacterial species Caldanaerobacter subterraneus.</title>
        <authorList>
            <person name="Sant'Anna F.H."/>
            <person name="Lebedinsky A."/>
            <person name="Sokolova T."/>
            <person name="Robb F.T."/>
            <person name="Gonzalez J.M."/>
        </authorList>
    </citation>
    <scope>NUCLEOTIDE SEQUENCE [LARGE SCALE GENOMIC DNA]</scope>
    <source>
        <strain evidence="2">DSM 12653</strain>
    </source>
</reference>
<evidence type="ECO:0000313" key="1">
    <source>
        <dbReference type="EMBL" id="KKC29003.1"/>
    </source>
</evidence>
<evidence type="ECO:0000313" key="2">
    <source>
        <dbReference type="Proteomes" id="UP000010146"/>
    </source>
</evidence>
<proteinExistence type="predicted"/>
<protein>
    <submittedName>
        <fullName evidence="1">Uncharacterized protein</fullName>
    </submittedName>
</protein>
<comment type="caution">
    <text evidence="1">The sequence shown here is derived from an EMBL/GenBank/DDBJ whole genome shotgun (WGS) entry which is preliminary data.</text>
</comment>
<reference evidence="1 2" key="2">
    <citation type="journal article" date="2015" name="BMC Genomics">
        <title>Analysis of three genomes within the thermophilic bacterial species Caldanaerobacter subterraneus with a focus on carbon monoxide dehydrogenase evolution and hydrolase diversity.</title>
        <authorList>
            <person name="Sant'Anna F.H."/>
            <person name="Lebedinsky A.V."/>
            <person name="Sokolova T.G."/>
            <person name="Robb F.T."/>
            <person name="Gonzalez J.M."/>
        </authorList>
    </citation>
    <scope>NUCLEOTIDE SEQUENCE [LARGE SCALE GENOMIC DNA]</scope>
    <source>
        <strain evidence="1 2">DSM 12653</strain>
    </source>
</reference>
<reference evidence="1 2" key="1">
    <citation type="submission" date="2008-07" db="EMBL/GenBank/DDBJ databases">
        <authorList>
            <person name="Gonzalez J."/>
            <person name="Sokolova T."/>
            <person name="Ferriera S."/>
            <person name="Johnson J."/>
            <person name="Kravitz S."/>
            <person name="Beeson K."/>
            <person name="Sutton G."/>
            <person name="Rogers Y.-H."/>
            <person name="Friedman R."/>
            <person name="Frazier M."/>
            <person name="Venter J.C."/>
        </authorList>
    </citation>
    <scope>NUCLEOTIDE SEQUENCE [LARGE SCALE GENOMIC DNA]</scope>
    <source>
        <strain evidence="1 2">DSM 12653</strain>
    </source>
</reference>
<name>A0A0F5PK23_9THEO</name>
<accession>A0A0F5PK23</accession>
<dbReference type="AlphaFoldDB" id="A0A0F5PK23"/>
<dbReference type="EMBL" id="ABXP02000106">
    <property type="protein sequence ID" value="KKC29003.1"/>
    <property type="molecule type" value="Genomic_DNA"/>
</dbReference>
<organism evidence="1 2">
    <name type="scientific">Caldanaerobacter subterraneus subsp. pacificus DSM 12653</name>
    <dbReference type="NCBI Taxonomy" id="391606"/>
    <lineage>
        <taxon>Bacteria</taxon>
        <taxon>Bacillati</taxon>
        <taxon>Bacillota</taxon>
        <taxon>Clostridia</taxon>
        <taxon>Thermoanaerobacterales</taxon>
        <taxon>Thermoanaerobacteraceae</taxon>
        <taxon>Caldanaerobacter</taxon>
    </lineage>
</organism>